<organism evidence="2 3">
    <name type="scientific">Danxiaibacter flavus</name>
    <dbReference type="NCBI Taxonomy" id="3049108"/>
    <lineage>
        <taxon>Bacteria</taxon>
        <taxon>Pseudomonadati</taxon>
        <taxon>Bacteroidota</taxon>
        <taxon>Chitinophagia</taxon>
        <taxon>Chitinophagales</taxon>
        <taxon>Chitinophagaceae</taxon>
        <taxon>Danxiaibacter</taxon>
    </lineage>
</organism>
<comment type="caution">
    <text evidence="2">The sequence shown here is derived from an EMBL/GenBank/DDBJ whole genome shotgun (WGS) entry which is preliminary data.</text>
</comment>
<evidence type="ECO:0008006" key="4">
    <source>
        <dbReference type="Google" id="ProtNLM"/>
    </source>
</evidence>
<name>A0ABV3ZNS7_9BACT</name>
<feature type="transmembrane region" description="Helical" evidence="1">
    <location>
        <begin position="73"/>
        <end position="93"/>
    </location>
</feature>
<accession>A0ABV3ZNS7</accession>
<dbReference type="RefSeq" id="WP_369331581.1">
    <property type="nucleotide sequence ID" value="NZ_JAULBC010000008.1"/>
</dbReference>
<protein>
    <recommendedName>
        <fullName evidence="4">Zinc-finger domain-containing protein</fullName>
    </recommendedName>
</protein>
<gene>
    <name evidence="2" type="ORF">QTN47_21850</name>
</gene>
<evidence type="ECO:0000313" key="3">
    <source>
        <dbReference type="Proteomes" id="UP001560573"/>
    </source>
</evidence>
<proteinExistence type="predicted"/>
<reference evidence="2 3" key="1">
    <citation type="submission" date="2023-07" db="EMBL/GenBank/DDBJ databases">
        <authorList>
            <person name="Lian W.-H."/>
        </authorList>
    </citation>
    <scope>NUCLEOTIDE SEQUENCE [LARGE SCALE GENOMIC DNA]</scope>
    <source>
        <strain evidence="2 3">SYSU DXS3180</strain>
    </source>
</reference>
<feature type="transmembrane region" description="Helical" evidence="1">
    <location>
        <begin position="105"/>
        <end position="125"/>
    </location>
</feature>
<evidence type="ECO:0000256" key="1">
    <source>
        <dbReference type="SAM" id="Phobius"/>
    </source>
</evidence>
<keyword evidence="3" id="KW-1185">Reference proteome</keyword>
<evidence type="ECO:0000313" key="2">
    <source>
        <dbReference type="EMBL" id="MEX6690169.1"/>
    </source>
</evidence>
<sequence>MEIQLFIFEEEKCAIHVVEHIKHCPQCAIKAAEYNVLVEGIEQLEKPAFDFALADLVVEQLPQPQLRARFDSLFLYIIAFVVISFVATALYFFKDTRLNLAWKTSPASTGLIITTVACIGIFLLADLFRKYQRQMHAANFIE</sequence>
<keyword evidence="1" id="KW-0472">Membrane</keyword>
<keyword evidence="1" id="KW-1133">Transmembrane helix</keyword>
<dbReference type="Proteomes" id="UP001560573">
    <property type="component" value="Unassembled WGS sequence"/>
</dbReference>
<dbReference type="EMBL" id="JAULBC010000008">
    <property type="protein sequence ID" value="MEX6690169.1"/>
    <property type="molecule type" value="Genomic_DNA"/>
</dbReference>
<keyword evidence="1" id="KW-0812">Transmembrane</keyword>